<dbReference type="GO" id="GO:0008270">
    <property type="term" value="F:zinc ion binding"/>
    <property type="evidence" value="ECO:0007669"/>
    <property type="project" value="InterPro"/>
</dbReference>
<accession>A0A0N0NLD4</accession>
<reference evidence="6 7" key="1">
    <citation type="submission" date="2015-06" db="EMBL/GenBank/DDBJ databases">
        <title>Draft genome of the ant-associated black yeast Phialophora attae CBS 131958.</title>
        <authorList>
            <person name="Moreno L.F."/>
            <person name="Stielow B.J."/>
            <person name="de Hoog S."/>
            <person name="Vicente V.A."/>
            <person name="Weiss V.A."/>
            <person name="de Vries M."/>
            <person name="Cruz L.M."/>
            <person name="Souza E.M."/>
        </authorList>
    </citation>
    <scope>NUCLEOTIDE SEQUENCE [LARGE SCALE GENOMIC DNA]</scope>
    <source>
        <strain evidence="6 7">CBS 131958</strain>
    </source>
</reference>
<proteinExistence type="predicted"/>
<evidence type="ECO:0000313" key="6">
    <source>
        <dbReference type="EMBL" id="KPI39048.1"/>
    </source>
</evidence>
<evidence type="ECO:0000256" key="4">
    <source>
        <dbReference type="ARBA" id="ARBA00023242"/>
    </source>
</evidence>
<comment type="subcellular location">
    <subcellularLocation>
        <location evidence="1">Nucleus</location>
    </subcellularLocation>
</comment>
<protein>
    <recommendedName>
        <fullName evidence="5">Zn(2)-C6 fungal-type domain-containing protein</fullName>
    </recommendedName>
</protein>
<evidence type="ECO:0000313" key="7">
    <source>
        <dbReference type="Proteomes" id="UP000038010"/>
    </source>
</evidence>
<gene>
    <name evidence="6" type="ORF">AB675_4652</name>
</gene>
<dbReference type="GO" id="GO:0000976">
    <property type="term" value="F:transcription cis-regulatory region binding"/>
    <property type="evidence" value="ECO:0007669"/>
    <property type="project" value="TreeGrafter"/>
</dbReference>
<dbReference type="GeneID" id="28736687"/>
<dbReference type="Pfam" id="PF11951">
    <property type="entry name" value="Fungal_trans_2"/>
    <property type="match status" value="1"/>
</dbReference>
<evidence type="ECO:0000259" key="5">
    <source>
        <dbReference type="Pfam" id="PF00172"/>
    </source>
</evidence>
<dbReference type="OrthoDB" id="3477330at2759"/>
<dbReference type="VEuPathDB" id="FungiDB:AB675_4652"/>
<evidence type="ECO:0000256" key="2">
    <source>
        <dbReference type="ARBA" id="ARBA00023015"/>
    </source>
</evidence>
<dbReference type="InterPro" id="IPR001138">
    <property type="entry name" value="Zn2Cys6_DnaBD"/>
</dbReference>
<dbReference type="GO" id="GO:0005634">
    <property type="term" value="C:nucleus"/>
    <property type="evidence" value="ECO:0007669"/>
    <property type="project" value="UniProtKB-SubCell"/>
</dbReference>
<name>A0A0N0NLD4_9EURO</name>
<keyword evidence="3" id="KW-0804">Transcription</keyword>
<dbReference type="AlphaFoldDB" id="A0A0N0NLD4"/>
<dbReference type="RefSeq" id="XP_017999011.1">
    <property type="nucleotide sequence ID" value="XM_018144807.1"/>
</dbReference>
<keyword evidence="4" id="KW-0539">Nucleus</keyword>
<keyword evidence="7" id="KW-1185">Reference proteome</keyword>
<organism evidence="6 7">
    <name type="scientific">Cyphellophora attinorum</name>
    <dbReference type="NCBI Taxonomy" id="1664694"/>
    <lineage>
        <taxon>Eukaryota</taxon>
        <taxon>Fungi</taxon>
        <taxon>Dikarya</taxon>
        <taxon>Ascomycota</taxon>
        <taxon>Pezizomycotina</taxon>
        <taxon>Eurotiomycetes</taxon>
        <taxon>Chaetothyriomycetidae</taxon>
        <taxon>Chaetothyriales</taxon>
        <taxon>Cyphellophoraceae</taxon>
        <taxon>Cyphellophora</taxon>
    </lineage>
</organism>
<dbReference type="EMBL" id="LFJN01000016">
    <property type="protein sequence ID" value="KPI39048.1"/>
    <property type="molecule type" value="Genomic_DNA"/>
</dbReference>
<feature type="domain" description="Zn(2)-C6 fungal-type" evidence="5">
    <location>
        <begin position="20"/>
        <end position="48"/>
    </location>
</feature>
<dbReference type="PANTHER" id="PTHR37534:SF7">
    <property type="entry name" value="TRANSCRIPTIONAL ACTIVATOR PROTEIN UGA3"/>
    <property type="match status" value="1"/>
</dbReference>
<comment type="caution">
    <text evidence="6">The sequence shown here is derived from an EMBL/GenBank/DDBJ whole genome shotgun (WGS) entry which is preliminary data.</text>
</comment>
<sequence>MSAQGRHKEARGLSATRLSIKCDLRIPTCLNCDRSRQYYCEGYPDKQTALFQYSDGLTQLPHASFNDVSLDQLVGPEITFNIPPRPEADYDISIDGLPSSQWPDVSFPPNYASEQTGLVEGNPVWTPGSLFQAPMTTAESDTMVEFFDAATSKRIAMEYDRPTNLRRGPNLQSFHPPSLAFSPELDKSLSVQSSRMAPRIASRDTRVSSPFAQGNDPRIIEDLLHHYKTHVSQLMMPTSAPSQNPYLCVYLPMALQNPSGDAKESLLMAILAVAAFNKAELKTSEAKRYRTYATNFAERAASILQSFTGASQRQGPGSLDEADRKALLAAVVTMNTVEIFSGGQHGKGYECLLWGKRIISMTGGLECRTHIWLEAPESLPDVAPNPWLTPTTTRTGDAAHDSDELAATISPSPVGQYTLDVSFGVARKTLECLNKTIDLANQRETHQDPEHKWRWPDHTHSALRQLESEIFDIIGDPNALDGEGASNLLAQEGISDYINEEVKENHVWSFHYSAALFFRRAICGGSPSVAAMLGDDDSTRETADRLSGQELVAKALDHLENIDVLSGDAVVANTLWPAFIAAVEAVHTPLRHRALIWFVRAKRHGIGNITKAKALAMEIWRQVDRQSWVRAEKNKHNGELSCVDWRKVMQEKGMYIMLT</sequence>
<dbReference type="STRING" id="1664694.A0A0N0NLD4"/>
<evidence type="ECO:0000256" key="3">
    <source>
        <dbReference type="ARBA" id="ARBA00023163"/>
    </source>
</evidence>
<keyword evidence="2" id="KW-0805">Transcription regulation</keyword>
<dbReference type="Pfam" id="PF00172">
    <property type="entry name" value="Zn_clus"/>
    <property type="match status" value="1"/>
</dbReference>
<evidence type="ECO:0000256" key="1">
    <source>
        <dbReference type="ARBA" id="ARBA00004123"/>
    </source>
</evidence>
<dbReference type="Proteomes" id="UP000038010">
    <property type="component" value="Unassembled WGS sequence"/>
</dbReference>
<dbReference type="GO" id="GO:0045944">
    <property type="term" value="P:positive regulation of transcription by RNA polymerase II"/>
    <property type="evidence" value="ECO:0007669"/>
    <property type="project" value="TreeGrafter"/>
</dbReference>
<dbReference type="PANTHER" id="PTHR37534">
    <property type="entry name" value="TRANSCRIPTIONAL ACTIVATOR PROTEIN UGA3"/>
    <property type="match status" value="1"/>
</dbReference>
<dbReference type="GO" id="GO:0000981">
    <property type="term" value="F:DNA-binding transcription factor activity, RNA polymerase II-specific"/>
    <property type="evidence" value="ECO:0007669"/>
    <property type="project" value="InterPro"/>
</dbReference>
<dbReference type="InterPro" id="IPR021858">
    <property type="entry name" value="Fun_TF"/>
</dbReference>